<dbReference type="EMBL" id="BMVP01000008">
    <property type="protein sequence ID" value="GHB68438.1"/>
    <property type="molecule type" value="Genomic_DNA"/>
</dbReference>
<proteinExistence type="predicted"/>
<name>A0ABQ3EWS3_9ACTN</name>
<organism evidence="3 4">
    <name type="scientific">Streptomyces cirratus</name>
    <dbReference type="NCBI Taxonomy" id="68187"/>
    <lineage>
        <taxon>Bacteria</taxon>
        <taxon>Bacillati</taxon>
        <taxon>Actinomycetota</taxon>
        <taxon>Actinomycetes</taxon>
        <taxon>Kitasatosporales</taxon>
        <taxon>Streptomycetaceae</taxon>
        <taxon>Streptomyces</taxon>
    </lineage>
</organism>
<feature type="region of interest" description="Disordered" evidence="1">
    <location>
        <begin position="1"/>
        <end position="33"/>
    </location>
</feature>
<reference evidence="4" key="1">
    <citation type="journal article" date="2019" name="Int. J. Syst. Evol. Microbiol.">
        <title>The Global Catalogue of Microorganisms (GCM) 10K type strain sequencing project: providing services to taxonomists for standard genome sequencing and annotation.</title>
        <authorList>
            <consortium name="The Broad Institute Genomics Platform"/>
            <consortium name="The Broad Institute Genome Sequencing Center for Infectious Disease"/>
            <person name="Wu L."/>
            <person name="Ma J."/>
        </authorList>
    </citation>
    <scope>NUCLEOTIDE SEQUENCE [LARGE SCALE GENOMIC DNA]</scope>
    <source>
        <strain evidence="4">JCM 4738</strain>
    </source>
</reference>
<evidence type="ECO:0000313" key="3">
    <source>
        <dbReference type="EMBL" id="GHB68438.1"/>
    </source>
</evidence>
<dbReference type="RefSeq" id="WP_190185853.1">
    <property type="nucleotide sequence ID" value="NZ_BMVP01000008.1"/>
</dbReference>
<accession>A0ABQ3EWS3</accession>
<comment type="caution">
    <text evidence="3">The sequence shown here is derived from an EMBL/GenBank/DDBJ whole genome shotgun (WGS) entry which is preliminary data.</text>
</comment>
<evidence type="ECO:0000256" key="1">
    <source>
        <dbReference type="SAM" id="MobiDB-lite"/>
    </source>
</evidence>
<dbReference type="InterPro" id="IPR047951">
    <property type="entry name" value="Transpos_ISL3"/>
</dbReference>
<sequence>MLAGPGARSSPACPDPEKFEDPSGSPWPRGHRFADRTRANHATVQELLAAGLSRRAVGRQLRMTSLTVKLLADAATPEDLFQGQWQGRPSKLDASKPYLDDRWNQGCTNAWRVWEEIVPLGYQGSYQRVRANFREKRLSPNPLTARPPSPRVVAGWILRRPETLNETEHLRLKAVLVHCPELDALTGHVRSFGQMLTERQGEWLPQWLDAVRQDDLPGLHTLAAGIDRDRDAVIAGLTLPRNSGVVEGHVNRIKMLKRQMFGRAGFHLFRKRVLLYS</sequence>
<evidence type="ECO:0000259" key="2">
    <source>
        <dbReference type="Pfam" id="PF01610"/>
    </source>
</evidence>
<dbReference type="Proteomes" id="UP000642673">
    <property type="component" value="Unassembled WGS sequence"/>
</dbReference>
<gene>
    <name evidence="3" type="ORF">GCM10010347_43250</name>
</gene>
<keyword evidence="4" id="KW-1185">Reference proteome</keyword>
<dbReference type="PANTHER" id="PTHR33498:SF1">
    <property type="entry name" value="TRANSPOSASE FOR INSERTION SEQUENCE ELEMENT IS1557"/>
    <property type="match status" value="1"/>
</dbReference>
<protein>
    <recommendedName>
        <fullName evidence="2">Transposase IS204/IS1001/IS1096/IS1165 DDE domain-containing protein</fullName>
    </recommendedName>
</protein>
<dbReference type="Pfam" id="PF01610">
    <property type="entry name" value="DDE_Tnp_ISL3"/>
    <property type="match status" value="1"/>
</dbReference>
<dbReference type="InterPro" id="IPR002560">
    <property type="entry name" value="Transposase_DDE"/>
</dbReference>
<dbReference type="PANTHER" id="PTHR33498">
    <property type="entry name" value="TRANSPOSASE FOR INSERTION SEQUENCE ELEMENT IS1557"/>
    <property type="match status" value="1"/>
</dbReference>
<feature type="domain" description="Transposase IS204/IS1001/IS1096/IS1165 DDE" evidence="2">
    <location>
        <begin position="157"/>
        <end position="273"/>
    </location>
</feature>
<evidence type="ECO:0000313" key="4">
    <source>
        <dbReference type="Proteomes" id="UP000642673"/>
    </source>
</evidence>